<organism evidence="12 13">
    <name type="scientific">Rhodoferax koreensis</name>
    <dbReference type="NCBI Taxonomy" id="1842727"/>
    <lineage>
        <taxon>Bacteria</taxon>
        <taxon>Pseudomonadati</taxon>
        <taxon>Pseudomonadota</taxon>
        <taxon>Betaproteobacteria</taxon>
        <taxon>Burkholderiales</taxon>
        <taxon>Comamonadaceae</taxon>
        <taxon>Rhodoferax</taxon>
    </lineage>
</organism>
<dbReference type="FunFam" id="3.40.50.2300:FF:000001">
    <property type="entry name" value="DNA-binding response regulator PhoB"/>
    <property type="match status" value="1"/>
</dbReference>
<evidence type="ECO:0000313" key="12">
    <source>
        <dbReference type="EMBL" id="APW39076.1"/>
    </source>
</evidence>
<keyword evidence="7" id="KW-0804">Transcription</keyword>
<dbReference type="KEGG" id="rhy:RD110_19220"/>
<evidence type="ECO:0000313" key="13">
    <source>
        <dbReference type="Proteomes" id="UP000186609"/>
    </source>
</evidence>
<evidence type="ECO:0000256" key="1">
    <source>
        <dbReference type="ARBA" id="ARBA00004496"/>
    </source>
</evidence>
<dbReference type="SMART" id="SM00862">
    <property type="entry name" value="Trans_reg_C"/>
    <property type="match status" value="1"/>
</dbReference>
<dbReference type="Pfam" id="PF00486">
    <property type="entry name" value="Trans_reg_C"/>
    <property type="match status" value="1"/>
</dbReference>
<evidence type="ECO:0000256" key="2">
    <source>
        <dbReference type="ARBA" id="ARBA00022490"/>
    </source>
</evidence>
<evidence type="ECO:0000256" key="5">
    <source>
        <dbReference type="ARBA" id="ARBA00023015"/>
    </source>
</evidence>
<dbReference type="Gene3D" id="1.10.10.10">
    <property type="entry name" value="Winged helix-like DNA-binding domain superfamily/Winged helix DNA-binding domain"/>
    <property type="match status" value="1"/>
</dbReference>
<dbReference type="PANTHER" id="PTHR48111">
    <property type="entry name" value="REGULATOR OF RPOS"/>
    <property type="match status" value="1"/>
</dbReference>
<evidence type="ECO:0000256" key="3">
    <source>
        <dbReference type="ARBA" id="ARBA00022553"/>
    </source>
</evidence>
<evidence type="ECO:0000256" key="7">
    <source>
        <dbReference type="ARBA" id="ARBA00023163"/>
    </source>
</evidence>
<evidence type="ECO:0000256" key="9">
    <source>
        <dbReference type="PROSITE-ProRule" id="PRU01091"/>
    </source>
</evidence>
<reference evidence="12 13" key="1">
    <citation type="submission" date="2017-01" db="EMBL/GenBank/DDBJ databases">
        <authorList>
            <person name="Mah S.A."/>
            <person name="Swanson W.J."/>
            <person name="Moy G.W."/>
            <person name="Vacquier V.D."/>
        </authorList>
    </citation>
    <scope>NUCLEOTIDE SEQUENCE [LARGE SCALE GENOMIC DNA]</scope>
    <source>
        <strain evidence="12 13">DCY110</strain>
    </source>
</reference>
<dbReference type="GO" id="GO:0000156">
    <property type="term" value="F:phosphorelay response regulator activity"/>
    <property type="evidence" value="ECO:0007669"/>
    <property type="project" value="TreeGrafter"/>
</dbReference>
<evidence type="ECO:0000259" key="10">
    <source>
        <dbReference type="PROSITE" id="PS50110"/>
    </source>
</evidence>
<dbReference type="GO" id="GO:0006355">
    <property type="term" value="P:regulation of DNA-templated transcription"/>
    <property type="evidence" value="ECO:0007669"/>
    <property type="project" value="InterPro"/>
</dbReference>
<feature type="DNA-binding region" description="OmpR/PhoB-type" evidence="9">
    <location>
        <begin position="135"/>
        <end position="235"/>
    </location>
</feature>
<accession>A0A1P8JZ98</accession>
<evidence type="ECO:0000256" key="6">
    <source>
        <dbReference type="ARBA" id="ARBA00023125"/>
    </source>
</evidence>
<dbReference type="SUPFAM" id="SSF52172">
    <property type="entry name" value="CheY-like"/>
    <property type="match status" value="1"/>
</dbReference>
<keyword evidence="2" id="KW-0963">Cytoplasm</keyword>
<dbReference type="Pfam" id="PF00072">
    <property type="entry name" value="Response_reg"/>
    <property type="match status" value="1"/>
</dbReference>
<keyword evidence="5" id="KW-0805">Transcription regulation</keyword>
<evidence type="ECO:0000256" key="8">
    <source>
        <dbReference type="PROSITE-ProRule" id="PRU00169"/>
    </source>
</evidence>
<keyword evidence="13" id="KW-1185">Reference proteome</keyword>
<evidence type="ECO:0000256" key="4">
    <source>
        <dbReference type="ARBA" id="ARBA00023012"/>
    </source>
</evidence>
<dbReference type="PROSITE" id="PS50110">
    <property type="entry name" value="RESPONSE_REGULATORY"/>
    <property type="match status" value="1"/>
</dbReference>
<dbReference type="Gene3D" id="3.40.50.2300">
    <property type="match status" value="1"/>
</dbReference>
<keyword evidence="6 9" id="KW-0238">DNA-binding</keyword>
<dbReference type="GO" id="GO:0000976">
    <property type="term" value="F:transcription cis-regulatory region binding"/>
    <property type="evidence" value="ECO:0007669"/>
    <property type="project" value="TreeGrafter"/>
</dbReference>
<dbReference type="Proteomes" id="UP000186609">
    <property type="component" value="Chromosome"/>
</dbReference>
<keyword evidence="4" id="KW-0902">Two-component regulatory system</keyword>
<dbReference type="PROSITE" id="PS51755">
    <property type="entry name" value="OMPR_PHOB"/>
    <property type="match status" value="1"/>
</dbReference>
<dbReference type="Gene3D" id="6.10.250.690">
    <property type="match status" value="1"/>
</dbReference>
<dbReference type="AlphaFoldDB" id="A0A1P8JZ98"/>
<dbReference type="InterPro" id="IPR011006">
    <property type="entry name" value="CheY-like_superfamily"/>
</dbReference>
<protein>
    <submittedName>
        <fullName evidence="12">DNA-binding response regulator</fullName>
    </submittedName>
</protein>
<dbReference type="OrthoDB" id="165980at2"/>
<dbReference type="SMART" id="SM00448">
    <property type="entry name" value="REC"/>
    <property type="match status" value="1"/>
</dbReference>
<evidence type="ECO:0000259" key="11">
    <source>
        <dbReference type="PROSITE" id="PS51755"/>
    </source>
</evidence>
<dbReference type="InterPro" id="IPR001867">
    <property type="entry name" value="OmpR/PhoB-type_DNA-bd"/>
</dbReference>
<dbReference type="SUPFAM" id="SSF46894">
    <property type="entry name" value="C-terminal effector domain of the bipartite response regulators"/>
    <property type="match status" value="1"/>
</dbReference>
<dbReference type="EMBL" id="CP019236">
    <property type="protein sequence ID" value="APW39076.1"/>
    <property type="molecule type" value="Genomic_DNA"/>
</dbReference>
<dbReference type="GO" id="GO:0005829">
    <property type="term" value="C:cytosol"/>
    <property type="evidence" value="ECO:0007669"/>
    <property type="project" value="TreeGrafter"/>
</dbReference>
<keyword evidence="3 8" id="KW-0597">Phosphoprotein</keyword>
<name>A0A1P8JZ98_9BURK</name>
<dbReference type="CDD" id="cd00383">
    <property type="entry name" value="trans_reg_C"/>
    <property type="match status" value="1"/>
</dbReference>
<proteinExistence type="predicted"/>
<comment type="subcellular location">
    <subcellularLocation>
        <location evidence="1">Cytoplasm</location>
    </subcellularLocation>
</comment>
<gene>
    <name evidence="12" type="ORF">RD110_19220</name>
</gene>
<dbReference type="InterPro" id="IPR016032">
    <property type="entry name" value="Sig_transdc_resp-reg_C-effctor"/>
</dbReference>
<dbReference type="InterPro" id="IPR039420">
    <property type="entry name" value="WalR-like"/>
</dbReference>
<dbReference type="FunFam" id="1.10.10.10:FF:000099">
    <property type="entry name" value="Two-component system response regulator TorR"/>
    <property type="match status" value="1"/>
</dbReference>
<dbReference type="InterPro" id="IPR001789">
    <property type="entry name" value="Sig_transdc_resp-reg_receiver"/>
</dbReference>
<feature type="modified residue" description="4-aspartylphosphate" evidence="8">
    <location>
        <position position="55"/>
    </location>
</feature>
<feature type="domain" description="OmpR/PhoB-type" evidence="11">
    <location>
        <begin position="135"/>
        <end position="235"/>
    </location>
</feature>
<dbReference type="RefSeq" id="WP_076201172.1">
    <property type="nucleotide sequence ID" value="NZ_CP019236.1"/>
</dbReference>
<sequence>MKPQSQILVVDDDEGITSLLRDYLARFDFGTHAAADGHAMRAQLASQPIDLVVLDLMLPGTDGLTLARELRQRSTIPIIMLTARAGAVERVVGLEVGADDYMAKPFEPRELVARIQTVLRRSVARNDPTPDGVGGDVVRFDGWSMLRHERQLKSPTGMVVPLSNAEFRLLSIFLGAPRRVFAREQLMAQARGRSMDGYERSIDLLVSRLRQKLSEDPQNPSMIKTVRGVGYMFDSQTVQSTAAWHSSGL</sequence>
<dbReference type="PANTHER" id="PTHR48111:SF4">
    <property type="entry name" value="DNA-BINDING DUAL TRANSCRIPTIONAL REGULATOR OMPR"/>
    <property type="match status" value="1"/>
</dbReference>
<dbReference type="InterPro" id="IPR036388">
    <property type="entry name" value="WH-like_DNA-bd_sf"/>
</dbReference>
<dbReference type="GO" id="GO:0032993">
    <property type="term" value="C:protein-DNA complex"/>
    <property type="evidence" value="ECO:0007669"/>
    <property type="project" value="TreeGrafter"/>
</dbReference>
<feature type="domain" description="Response regulatory" evidence="10">
    <location>
        <begin position="6"/>
        <end position="119"/>
    </location>
</feature>
<dbReference type="STRING" id="1842727.RD110_19220"/>